<protein>
    <recommendedName>
        <fullName evidence="3">N-acetyltransferase domain-containing protein</fullName>
    </recommendedName>
</protein>
<reference evidence="2" key="1">
    <citation type="submission" date="2017-06" db="EMBL/GenBank/DDBJ databases">
        <authorList>
            <person name="LiPuma J."/>
            <person name="Spilker T."/>
        </authorList>
    </citation>
    <scope>NUCLEOTIDE SEQUENCE [LARGE SCALE GENOMIC DNA]</scope>
    <source>
        <strain evidence="2">AU17325</strain>
    </source>
</reference>
<dbReference type="RefSeq" id="WP_089454062.1">
    <property type="nucleotide sequence ID" value="NZ_NKFA01000027.1"/>
</dbReference>
<dbReference type="EMBL" id="NKFA01000027">
    <property type="protein sequence ID" value="OXI35987.1"/>
    <property type="molecule type" value="Genomic_DNA"/>
</dbReference>
<dbReference type="Gene3D" id="3.40.630.30">
    <property type="match status" value="1"/>
</dbReference>
<evidence type="ECO:0000313" key="2">
    <source>
        <dbReference type="Proteomes" id="UP000214600"/>
    </source>
</evidence>
<name>A0A228I0P7_9BURK</name>
<dbReference type="AlphaFoldDB" id="A0A228I0P7"/>
<reference evidence="1 2" key="2">
    <citation type="submission" date="2017-08" db="EMBL/GenBank/DDBJ databases">
        <title>WGS of novel Burkholderia cepaca complex species.</title>
        <authorList>
            <person name="Lipuma J."/>
            <person name="Spilker T."/>
        </authorList>
    </citation>
    <scope>NUCLEOTIDE SEQUENCE [LARGE SCALE GENOMIC DNA]</scope>
    <source>
        <strain evidence="1 2">AU17325</strain>
    </source>
</reference>
<dbReference type="Proteomes" id="UP000214600">
    <property type="component" value="Unassembled WGS sequence"/>
</dbReference>
<evidence type="ECO:0008006" key="3">
    <source>
        <dbReference type="Google" id="ProtNLM"/>
    </source>
</evidence>
<sequence length="372" mass="42143">MNEPTTRIRPATVADNERLLAFQARYAMRGGLPLRFDRSPDYFALHRCHSDDYRTWLAEDHTGRVKGMASMVVRDGYLVGEKQRIAYLGDLRIAPDRELARIWVDYVADRLADLARHEDVQHTYCCVIRDNRIATQSLFGTGKRTRLGFRHWRGYSNVSIYARRFAGRRCGSVRITNASGADADALRAFLDHESRSQPFGCVFTTDEFARRLSAWPDFGIERFMIARNAQGRIVGCVAPWDAGRIKRIMLERLPRSLGALRYGFNAIAPLLGRPPIAAPGQPLQDTYLTHLHVSGRDPDIAQALLDAVWQRERSRYALLQLCLYDHDPLWPALHGYRYTALPMDLYTLSTPGASAFDPGGAEAIPGFEIYLV</sequence>
<accession>A0A228I0P7</accession>
<dbReference type="OrthoDB" id="8984553at2"/>
<dbReference type="InterPro" id="IPR016181">
    <property type="entry name" value="Acyl_CoA_acyltransferase"/>
</dbReference>
<evidence type="ECO:0000313" key="1">
    <source>
        <dbReference type="EMBL" id="OXI35987.1"/>
    </source>
</evidence>
<gene>
    <name evidence="1" type="ORF">CFB84_36990</name>
</gene>
<proteinExistence type="predicted"/>
<dbReference type="SUPFAM" id="SSF55729">
    <property type="entry name" value="Acyl-CoA N-acyltransferases (Nat)"/>
    <property type="match status" value="2"/>
</dbReference>
<organism evidence="1 2">
    <name type="scientific">Burkholderia aenigmatica</name>
    <dbReference type="NCBI Taxonomy" id="2015348"/>
    <lineage>
        <taxon>Bacteria</taxon>
        <taxon>Pseudomonadati</taxon>
        <taxon>Pseudomonadota</taxon>
        <taxon>Betaproteobacteria</taxon>
        <taxon>Burkholderiales</taxon>
        <taxon>Burkholderiaceae</taxon>
        <taxon>Burkholderia</taxon>
        <taxon>Burkholderia cepacia complex</taxon>
    </lineage>
</organism>
<comment type="caution">
    <text evidence="1">The sequence shown here is derived from an EMBL/GenBank/DDBJ whole genome shotgun (WGS) entry which is preliminary data.</text>
</comment>